<evidence type="ECO:0000259" key="1">
    <source>
        <dbReference type="Pfam" id="PF01926"/>
    </source>
</evidence>
<dbReference type="InterPro" id="IPR027417">
    <property type="entry name" value="P-loop_NTPase"/>
</dbReference>
<organism evidence="2 3">
    <name type="scientific">Stentor coeruleus</name>
    <dbReference type="NCBI Taxonomy" id="5963"/>
    <lineage>
        <taxon>Eukaryota</taxon>
        <taxon>Sar</taxon>
        <taxon>Alveolata</taxon>
        <taxon>Ciliophora</taxon>
        <taxon>Postciliodesmatophora</taxon>
        <taxon>Heterotrichea</taxon>
        <taxon>Heterotrichida</taxon>
        <taxon>Stentoridae</taxon>
        <taxon>Stentor</taxon>
    </lineage>
</organism>
<dbReference type="PANTHER" id="PTHR32046">
    <property type="entry name" value="G DOMAIN-CONTAINING PROTEIN"/>
    <property type="match status" value="1"/>
</dbReference>
<keyword evidence="3" id="KW-1185">Reference proteome</keyword>
<evidence type="ECO:0000313" key="3">
    <source>
        <dbReference type="Proteomes" id="UP000187209"/>
    </source>
</evidence>
<reference evidence="2 3" key="1">
    <citation type="submission" date="2016-11" db="EMBL/GenBank/DDBJ databases">
        <title>The macronuclear genome of Stentor coeruleus: a giant cell with tiny introns.</title>
        <authorList>
            <person name="Slabodnick M."/>
            <person name="Ruby J.G."/>
            <person name="Reiff S.B."/>
            <person name="Swart E.C."/>
            <person name="Gosai S."/>
            <person name="Prabakaran S."/>
            <person name="Witkowska E."/>
            <person name="Larue G.E."/>
            <person name="Fisher S."/>
            <person name="Freeman R.M."/>
            <person name="Gunawardena J."/>
            <person name="Chu W."/>
            <person name="Stover N.A."/>
            <person name="Gregory B.D."/>
            <person name="Nowacki M."/>
            <person name="Derisi J."/>
            <person name="Roy S.W."/>
            <person name="Marshall W.F."/>
            <person name="Sood P."/>
        </authorList>
    </citation>
    <scope>NUCLEOTIDE SEQUENCE [LARGE SCALE GENOMIC DNA]</scope>
    <source>
        <strain evidence="2">WM001</strain>
    </source>
</reference>
<dbReference type="Pfam" id="PF01926">
    <property type="entry name" value="MMR_HSR1"/>
    <property type="match status" value="1"/>
</dbReference>
<dbReference type="SUPFAM" id="SSF52540">
    <property type="entry name" value="P-loop containing nucleoside triphosphate hydrolases"/>
    <property type="match status" value="1"/>
</dbReference>
<protein>
    <recommendedName>
        <fullName evidence="1">G domain-containing protein</fullName>
    </recommendedName>
</protein>
<dbReference type="Gene3D" id="3.40.50.300">
    <property type="entry name" value="P-loop containing nucleotide triphosphate hydrolases"/>
    <property type="match status" value="1"/>
</dbReference>
<feature type="domain" description="G" evidence="1">
    <location>
        <begin position="21"/>
        <end position="147"/>
    </location>
</feature>
<dbReference type="InterPro" id="IPR006073">
    <property type="entry name" value="GTP-bd"/>
</dbReference>
<dbReference type="EMBL" id="MPUH01001249">
    <property type="protein sequence ID" value="OMJ69041.1"/>
    <property type="molecule type" value="Genomic_DNA"/>
</dbReference>
<dbReference type="GO" id="GO:0005525">
    <property type="term" value="F:GTP binding"/>
    <property type="evidence" value="ECO:0007669"/>
    <property type="project" value="InterPro"/>
</dbReference>
<dbReference type="OrthoDB" id="302956at2759"/>
<accession>A0A1R2AWY9</accession>
<dbReference type="AlphaFoldDB" id="A0A1R2AWY9"/>
<comment type="caution">
    <text evidence="2">The sequence shown here is derived from an EMBL/GenBank/DDBJ whole genome shotgun (WGS) entry which is preliminary data.</text>
</comment>
<name>A0A1R2AWY9_9CILI</name>
<gene>
    <name evidence="2" type="ORF">SteCoe_33354</name>
</gene>
<proteinExistence type="predicted"/>
<sequence>MNSTFARAVSIDDIEPYDYSVLILGETRVGKSTLVNVIVNSVLGNNVENLTAAIRCKKYPNINPEFDDKIYKRNDANTLRSQTTNVHYYKVSGPLTNNKILLLVDTPGTCSTKGIEEDDESTNEIINCAKSVKHFNAIICMLKYSTNRSNVLFKYNIYRISKIIPRDFENSVIVVSSFKCGNRKFSEVRIDYPFPVQNFYFFNNFVFENSREEYLAKPKLVIKSNKKFKKIKTKVGKMIEFIFNMRAISNIQYEELFYHNKIKAIISELNTNRSNAEAIKRIIYTNEVIEGPLLTEDILKYYSIPITLKNPEKILKLIDIKEKKLLLELQSNELMIFEINPRYNLCDNFRIGTHNTNEPLEFYKSLLMKI</sequence>
<dbReference type="Proteomes" id="UP000187209">
    <property type="component" value="Unassembled WGS sequence"/>
</dbReference>
<evidence type="ECO:0000313" key="2">
    <source>
        <dbReference type="EMBL" id="OMJ69041.1"/>
    </source>
</evidence>